<dbReference type="PROSITE" id="PS51186">
    <property type="entry name" value="GNAT"/>
    <property type="match status" value="1"/>
</dbReference>
<evidence type="ECO:0000259" key="1">
    <source>
        <dbReference type="PROSITE" id="PS51186"/>
    </source>
</evidence>
<gene>
    <name evidence="2" type="ORF">PFICI_12882</name>
</gene>
<keyword evidence="3" id="KW-1185">Reference proteome</keyword>
<dbReference type="GO" id="GO:0016747">
    <property type="term" value="F:acyltransferase activity, transferring groups other than amino-acyl groups"/>
    <property type="evidence" value="ECO:0007669"/>
    <property type="project" value="InterPro"/>
</dbReference>
<proteinExistence type="predicted"/>
<dbReference type="Gene3D" id="3.40.630.30">
    <property type="match status" value="1"/>
</dbReference>
<dbReference type="SUPFAM" id="SSF55729">
    <property type="entry name" value="Acyl-CoA N-acyltransferases (Nat)"/>
    <property type="match status" value="1"/>
</dbReference>
<dbReference type="Pfam" id="PF00583">
    <property type="entry name" value="Acetyltransf_1"/>
    <property type="match status" value="1"/>
</dbReference>
<dbReference type="OrthoDB" id="4738875at2759"/>
<dbReference type="InterPro" id="IPR000182">
    <property type="entry name" value="GNAT_dom"/>
</dbReference>
<dbReference type="CDD" id="cd04301">
    <property type="entry name" value="NAT_SF"/>
    <property type="match status" value="1"/>
</dbReference>
<name>W3WPZ8_PESFW</name>
<dbReference type="OMA" id="WYNAFTT"/>
<dbReference type="InParanoid" id="W3WPZ8"/>
<dbReference type="AlphaFoldDB" id="W3WPZ8"/>
<dbReference type="PANTHER" id="PTHR42791">
    <property type="entry name" value="GNAT FAMILY ACETYLTRANSFERASE"/>
    <property type="match status" value="1"/>
</dbReference>
<sequence length="212" mass="24166">MALTFLPRSPHLKLACAKLHDVPELVSLWYRVFESPDIRALWPDTPGVRQWWDATIRHDMLGRPQEKYLKVVDTAQRGGGSIVAWMKWSLQTAEERGPRYIPWHQDMDVRRNAAFFEEIEKSRDRLVGGGRYNFYADMLAVQPEYRKLGLGLALMKWGCAEADVEKVPIYLDGTEAGSRVFTKLGFVSHGMTMGLNSMVREPENLGAPSTKL</sequence>
<reference evidence="3" key="1">
    <citation type="journal article" date="2015" name="BMC Genomics">
        <title>Genomic and transcriptomic analysis of the endophytic fungus Pestalotiopsis fici reveals its lifestyle and high potential for synthesis of natural products.</title>
        <authorList>
            <person name="Wang X."/>
            <person name="Zhang X."/>
            <person name="Liu L."/>
            <person name="Xiang M."/>
            <person name="Wang W."/>
            <person name="Sun X."/>
            <person name="Che Y."/>
            <person name="Guo L."/>
            <person name="Liu G."/>
            <person name="Guo L."/>
            <person name="Wang C."/>
            <person name="Yin W.B."/>
            <person name="Stadler M."/>
            <person name="Zhang X."/>
            <person name="Liu X."/>
        </authorList>
    </citation>
    <scope>NUCLEOTIDE SEQUENCE [LARGE SCALE GENOMIC DNA]</scope>
    <source>
        <strain evidence="3">W106-1 / CGMCC3.15140</strain>
    </source>
</reference>
<dbReference type="Proteomes" id="UP000030651">
    <property type="component" value="Unassembled WGS sequence"/>
</dbReference>
<dbReference type="GeneID" id="19277895"/>
<dbReference type="HOGENOM" id="CLU_060131_6_4_1"/>
<dbReference type="InterPro" id="IPR052523">
    <property type="entry name" value="Trichothecene_AcTrans"/>
</dbReference>
<dbReference type="InterPro" id="IPR016181">
    <property type="entry name" value="Acyl_CoA_acyltransferase"/>
</dbReference>
<dbReference type="PANTHER" id="PTHR42791:SF1">
    <property type="entry name" value="N-ACETYLTRANSFERASE DOMAIN-CONTAINING PROTEIN"/>
    <property type="match status" value="1"/>
</dbReference>
<feature type="domain" description="N-acetyltransferase" evidence="1">
    <location>
        <begin position="70"/>
        <end position="203"/>
    </location>
</feature>
<organism evidence="2 3">
    <name type="scientific">Pestalotiopsis fici (strain W106-1 / CGMCC3.15140)</name>
    <dbReference type="NCBI Taxonomy" id="1229662"/>
    <lineage>
        <taxon>Eukaryota</taxon>
        <taxon>Fungi</taxon>
        <taxon>Dikarya</taxon>
        <taxon>Ascomycota</taxon>
        <taxon>Pezizomycotina</taxon>
        <taxon>Sordariomycetes</taxon>
        <taxon>Xylariomycetidae</taxon>
        <taxon>Amphisphaeriales</taxon>
        <taxon>Sporocadaceae</taxon>
        <taxon>Pestalotiopsis</taxon>
    </lineage>
</organism>
<dbReference type="KEGG" id="pfy:PFICI_12882"/>
<protein>
    <recommendedName>
        <fullName evidence="1">N-acetyltransferase domain-containing protein</fullName>
    </recommendedName>
</protein>
<dbReference type="EMBL" id="KI912118">
    <property type="protein sequence ID" value="ETS75938.1"/>
    <property type="molecule type" value="Genomic_DNA"/>
</dbReference>
<evidence type="ECO:0000313" key="3">
    <source>
        <dbReference type="Proteomes" id="UP000030651"/>
    </source>
</evidence>
<accession>W3WPZ8</accession>
<dbReference type="RefSeq" id="XP_007839654.1">
    <property type="nucleotide sequence ID" value="XM_007841463.1"/>
</dbReference>
<dbReference type="eggNOG" id="ENOG502SC13">
    <property type="taxonomic scope" value="Eukaryota"/>
</dbReference>
<evidence type="ECO:0000313" key="2">
    <source>
        <dbReference type="EMBL" id="ETS75938.1"/>
    </source>
</evidence>